<accession>A0ABV5JRW7</accession>
<dbReference type="InterPro" id="IPR006113">
    <property type="entry name" value="6PGDH_Gnd/GntZ"/>
</dbReference>
<reference evidence="8 9" key="1">
    <citation type="submission" date="2024-09" db="EMBL/GenBank/DDBJ databases">
        <authorList>
            <person name="Sun Q."/>
            <person name="Mori K."/>
        </authorList>
    </citation>
    <scope>NUCLEOTIDE SEQUENCE [LARGE SCALE GENOMIC DNA]</scope>
    <source>
        <strain evidence="8 9">CCM 7659</strain>
    </source>
</reference>
<evidence type="ECO:0000256" key="1">
    <source>
        <dbReference type="ARBA" id="ARBA00008419"/>
    </source>
</evidence>
<sequence>MADSTARAQIGVTGLAVMGSNIARNFARHGHTVAVHNRSRAKTDALIADHGHEGDFLPAETTAEFVASLEVPRRVLVMVQAGPATDAVIADLADHMEPGDIIIDGGNSLYTDTIRREAEIRARGLHFVGAGISGGEEGALNGPSIMPGGPAESYEHLGPLLESISAQVDGEPCCTHIGPDGSGHFVKMVHNGIEYADMQLIGEAFDLMRTALDMPVAEIADVFRQWNTGDLESYLVEITAEVLSQVDAHTGKPLVDVIVDSAGQKGTGRWTVKSALDLGVPTTGIAEAVFARALSSATAQRERSRGLGSGQLAAAPTDKVEFVDAINQALYASKVVAYAQGFDQILAGSQEYDWNVKPGDLATIWRGGCIIRATFLDRIREAYAADPQLPSLLLAPYFREAVENAVDAWRRVVSTATLMGIPVPAFASSLSYYDALRAERLPAALTQGLRDYFGAHTYKRVDAEGSFHTLWSGDRSEQRV</sequence>
<evidence type="ECO:0000256" key="3">
    <source>
        <dbReference type="ARBA" id="ARBA00023002"/>
    </source>
</evidence>
<dbReference type="InterPro" id="IPR006184">
    <property type="entry name" value="6PGdom_BS"/>
</dbReference>
<dbReference type="NCBIfam" id="NF006765">
    <property type="entry name" value="PRK09287.1"/>
    <property type="match status" value="1"/>
</dbReference>
<dbReference type="PRINTS" id="PR00076">
    <property type="entry name" value="6PGDHDRGNASE"/>
</dbReference>
<keyword evidence="5 6" id="KW-0570">Pentose shunt</keyword>
<dbReference type="EMBL" id="JBHMDY010000006">
    <property type="protein sequence ID" value="MFB9260491.1"/>
    <property type="molecule type" value="Genomic_DNA"/>
</dbReference>
<gene>
    <name evidence="8" type="primary">gndA</name>
    <name evidence="8" type="ORF">ACFFVD_11820</name>
</gene>
<dbReference type="PIRSF" id="PIRSF000109">
    <property type="entry name" value="6PGD"/>
    <property type="match status" value="1"/>
</dbReference>
<dbReference type="EC" id="1.1.1.44" evidence="5 6"/>
<evidence type="ECO:0000256" key="2">
    <source>
        <dbReference type="ARBA" id="ARBA00011738"/>
    </source>
</evidence>
<evidence type="ECO:0000256" key="6">
    <source>
        <dbReference type="RuleBase" id="RU000485"/>
    </source>
</evidence>
<evidence type="ECO:0000256" key="4">
    <source>
        <dbReference type="ARBA" id="ARBA00023064"/>
    </source>
</evidence>
<dbReference type="GO" id="GO:0004616">
    <property type="term" value="F:phosphogluconate dehydrogenase (decarboxylating) activity"/>
    <property type="evidence" value="ECO:0007669"/>
    <property type="project" value="UniProtKB-EC"/>
</dbReference>
<dbReference type="Gene3D" id="1.10.1040.10">
    <property type="entry name" value="N-(1-d-carboxylethyl)-l-norvaline Dehydrogenase, domain 2"/>
    <property type="match status" value="1"/>
</dbReference>
<comment type="pathway">
    <text evidence="5 6">Carbohydrate degradation; pentose phosphate pathway; D-ribulose 5-phosphate from D-glucose 6-phosphate (oxidative stage): step 3/3.</text>
</comment>
<name>A0ABV5JRW7_9ACTN</name>
<dbReference type="RefSeq" id="WP_182632802.1">
    <property type="nucleotide sequence ID" value="NZ_JAALDM010000193.1"/>
</dbReference>
<dbReference type="PROSITE" id="PS00461">
    <property type="entry name" value="6PGD"/>
    <property type="match status" value="1"/>
</dbReference>
<keyword evidence="4 6" id="KW-0311">Gluconate utilization</keyword>
<feature type="domain" description="6-phosphogluconate dehydrogenase C-terminal" evidence="7">
    <location>
        <begin position="183"/>
        <end position="472"/>
    </location>
</feature>
<organism evidence="8 9">
    <name type="scientific">Dietzia aerolata</name>
    <dbReference type="NCBI Taxonomy" id="595984"/>
    <lineage>
        <taxon>Bacteria</taxon>
        <taxon>Bacillati</taxon>
        <taxon>Actinomycetota</taxon>
        <taxon>Actinomycetes</taxon>
        <taxon>Mycobacteriales</taxon>
        <taxon>Dietziaceae</taxon>
        <taxon>Dietzia</taxon>
    </lineage>
</organism>
<keyword evidence="9" id="KW-1185">Reference proteome</keyword>
<comment type="function">
    <text evidence="5">Catalyzes the oxidative decarboxylation of 6-phosphogluconate to ribulose 5-phosphate and CO(2), with concomitant reduction of NADP to NADPH.</text>
</comment>
<protein>
    <recommendedName>
        <fullName evidence="5 6">6-phosphogluconate dehydrogenase, decarboxylating</fullName>
        <ecNumber evidence="5 6">1.1.1.44</ecNumber>
    </recommendedName>
</protein>
<dbReference type="InterPro" id="IPR006183">
    <property type="entry name" value="Pgluconate_DH"/>
</dbReference>
<dbReference type="SUPFAM" id="SSF48179">
    <property type="entry name" value="6-phosphogluconate dehydrogenase C-terminal domain-like"/>
    <property type="match status" value="1"/>
</dbReference>
<dbReference type="Pfam" id="PF00393">
    <property type="entry name" value="6PGD"/>
    <property type="match status" value="1"/>
</dbReference>
<evidence type="ECO:0000313" key="9">
    <source>
        <dbReference type="Proteomes" id="UP001589700"/>
    </source>
</evidence>
<dbReference type="InterPro" id="IPR036291">
    <property type="entry name" value="NAD(P)-bd_dom_sf"/>
</dbReference>
<proteinExistence type="inferred from homology"/>
<evidence type="ECO:0000259" key="7">
    <source>
        <dbReference type="SMART" id="SM01350"/>
    </source>
</evidence>
<dbReference type="NCBIfam" id="TIGR00873">
    <property type="entry name" value="gnd"/>
    <property type="match status" value="1"/>
</dbReference>
<dbReference type="Pfam" id="PF03446">
    <property type="entry name" value="NAD_binding_2"/>
    <property type="match status" value="1"/>
</dbReference>
<dbReference type="InterPro" id="IPR006114">
    <property type="entry name" value="6PGDH_C"/>
</dbReference>
<dbReference type="SMART" id="SM01350">
    <property type="entry name" value="6PGD"/>
    <property type="match status" value="1"/>
</dbReference>
<keyword evidence="5 6" id="KW-0521">NADP</keyword>
<dbReference type="SUPFAM" id="SSF51735">
    <property type="entry name" value="NAD(P)-binding Rossmann-fold domains"/>
    <property type="match status" value="1"/>
</dbReference>
<evidence type="ECO:0000313" key="8">
    <source>
        <dbReference type="EMBL" id="MFB9260491.1"/>
    </source>
</evidence>
<dbReference type="InterPro" id="IPR008927">
    <property type="entry name" value="6-PGluconate_DH-like_C_sf"/>
</dbReference>
<comment type="caution">
    <text evidence="8">The sequence shown here is derived from an EMBL/GenBank/DDBJ whole genome shotgun (WGS) entry which is preliminary data.</text>
</comment>
<dbReference type="InterPro" id="IPR006115">
    <property type="entry name" value="6PGDH_NADP-bd"/>
</dbReference>
<keyword evidence="3 5" id="KW-0560">Oxidoreductase</keyword>
<comment type="catalytic activity">
    <reaction evidence="5 6">
        <text>6-phospho-D-gluconate + NADP(+) = D-ribulose 5-phosphate + CO2 + NADPH</text>
        <dbReference type="Rhea" id="RHEA:10116"/>
        <dbReference type="ChEBI" id="CHEBI:16526"/>
        <dbReference type="ChEBI" id="CHEBI:57783"/>
        <dbReference type="ChEBI" id="CHEBI:58121"/>
        <dbReference type="ChEBI" id="CHEBI:58349"/>
        <dbReference type="ChEBI" id="CHEBI:58759"/>
        <dbReference type="EC" id="1.1.1.44"/>
    </reaction>
</comment>
<dbReference type="Proteomes" id="UP001589700">
    <property type="component" value="Unassembled WGS sequence"/>
</dbReference>
<comment type="similarity">
    <text evidence="1 5 6">Belongs to the 6-phosphogluconate dehydrogenase family.</text>
</comment>
<comment type="subunit">
    <text evidence="2 5">Homodimer.</text>
</comment>
<evidence type="ECO:0000256" key="5">
    <source>
        <dbReference type="PIRNR" id="PIRNR000109"/>
    </source>
</evidence>
<dbReference type="InterPro" id="IPR013328">
    <property type="entry name" value="6PGD_dom2"/>
</dbReference>
<dbReference type="Gene3D" id="1.20.5.320">
    <property type="entry name" value="6-Phosphogluconate Dehydrogenase, domain 3"/>
    <property type="match status" value="1"/>
</dbReference>
<dbReference type="PANTHER" id="PTHR11811">
    <property type="entry name" value="6-PHOSPHOGLUCONATE DEHYDROGENASE"/>
    <property type="match status" value="1"/>
</dbReference>
<dbReference type="Gene3D" id="3.40.50.720">
    <property type="entry name" value="NAD(P)-binding Rossmann-like Domain"/>
    <property type="match status" value="1"/>
</dbReference>